<dbReference type="RefSeq" id="XP_023176205.2">
    <property type="nucleotide sequence ID" value="XM_023320437.2"/>
</dbReference>
<evidence type="ECO:0000256" key="2">
    <source>
        <dbReference type="ARBA" id="ARBA00022771"/>
    </source>
</evidence>
<dbReference type="InterPro" id="IPR001841">
    <property type="entry name" value="Znf_RING"/>
</dbReference>
<dbReference type="Proteomes" id="UP000504633">
    <property type="component" value="Unplaced"/>
</dbReference>
<organism evidence="6 7">
    <name type="scientific">Drosophila hydei</name>
    <name type="common">Fruit fly</name>
    <dbReference type="NCBI Taxonomy" id="7224"/>
    <lineage>
        <taxon>Eukaryota</taxon>
        <taxon>Metazoa</taxon>
        <taxon>Ecdysozoa</taxon>
        <taxon>Arthropoda</taxon>
        <taxon>Hexapoda</taxon>
        <taxon>Insecta</taxon>
        <taxon>Pterygota</taxon>
        <taxon>Neoptera</taxon>
        <taxon>Endopterygota</taxon>
        <taxon>Diptera</taxon>
        <taxon>Brachycera</taxon>
        <taxon>Muscomorpha</taxon>
        <taxon>Ephydroidea</taxon>
        <taxon>Drosophilidae</taxon>
        <taxon>Drosophila</taxon>
    </lineage>
</organism>
<dbReference type="SMART" id="SM00184">
    <property type="entry name" value="RING"/>
    <property type="match status" value="1"/>
</dbReference>
<dbReference type="PROSITE" id="PS50089">
    <property type="entry name" value="ZF_RING_2"/>
    <property type="match status" value="1"/>
</dbReference>
<protein>
    <submittedName>
        <fullName evidence="7">RING finger protein 166 isoform X1</fullName>
    </submittedName>
</protein>
<evidence type="ECO:0000313" key="6">
    <source>
        <dbReference type="Proteomes" id="UP000504633"/>
    </source>
</evidence>
<dbReference type="InterPro" id="IPR017907">
    <property type="entry name" value="Znf_RING_CS"/>
</dbReference>
<evidence type="ECO:0000256" key="3">
    <source>
        <dbReference type="ARBA" id="ARBA00022833"/>
    </source>
</evidence>
<dbReference type="InterPro" id="IPR013083">
    <property type="entry name" value="Znf_RING/FYVE/PHD"/>
</dbReference>
<proteinExistence type="predicted"/>
<dbReference type="GeneID" id="111603018"/>
<dbReference type="KEGG" id="dhe:111603018"/>
<dbReference type="PROSITE" id="PS00518">
    <property type="entry name" value="ZF_RING_1"/>
    <property type="match status" value="1"/>
</dbReference>
<keyword evidence="3" id="KW-0862">Zinc</keyword>
<accession>A0A6J1MBN5</accession>
<keyword evidence="2 4" id="KW-0863">Zinc-finger</keyword>
<reference evidence="7" key="1">
    <citation type="submission" date="2025-08" db="UniProtKB">
        <authorList>
            <consortium name="RefSeq"/>
        </authorList>
    </citation>
    <scope>IDENTIFICATION</scope>
    <source>
        <strain evidence="7">15085-1641.00</strain>
        <tissue evidence="7">Whole body</tissue>
    </source>
</reference>
<keyword evidence="1" id="KW-0479">Metal-binding</keyword>
<evidence type="ECO:0000256" key="1">
    <source>
        <dbReference type="ARBA" id="ARBA00022723"/>
    </source>
</evidence>
<gene>
    <name evidence="7" type="primary">LOC111603018</name>
</gene>
<dbReference type="AlphaFoldDB" id="A0A6J1MBN5"/>
<keyword evidence="6" id="KW-1185">Reference proteome</keyword>
<dbReference type="GO" id="GO:0008270">
    <property type="term" value="F:zinc ion binding"/>
    <property type="evidence" value="ECO:0007669"/>
    <property type="project" value="UniProtKB-KW"/>
</dbReference>
<sequence length="86" mass="10192">MQQMDEAEDYCAICLCRKHRIVSTPCKHTFCKRCLKKVYDVCPAKVCPLCRAPFEYYIQCDKGTIDVRRCDSLRLIRFDSIQYDSR</sequence>
<evidence type="ECO:0000256" key="4">
    <source>
        <dbReference type="PROSITE-ProRule" id="PRU00175"/>
    </source>
</evidence>
<evidence type="ECO:0000259" key="5">
    <source>
        <dbReference type="PROSITE" id="PS50089"/>
    </source>
</evidence>
<dbReference type="Gene3D" id="3.30.40.10">
    <property type="entry name" value="Zinc/RING finger domain, C3HC4 (zinc finger)"/>
    <property type="match status" value="1"/>
</dbReference>
<dbReference type="OrthoDB" id="6105938at2759"/>
<name>A0A6J1MBN5_DROHY</name>
<evidence type="ECO:0000313" key="7">
    <source>
        <dbReference type="RefSeq" id="XP_023176205.2"/>
    </source>
</evidence>
<dbReference type="Pfam" id="PF13920">
    <property type="entry name" value="zf-C3HC4_3"/>
    <property type="match status" value="1"/>
</dbReference>
<feature type="domain" description="RING-type" evidence="5">
    <location>
        <begin position="11"/>
        <end position="51"/>
    </location>
</feature>
<dbReference type="SUPFAM" id="SSF57850">
    <property type="entry name" value="RING/U-box"/>
    <property type="match status" value="1"/>
</dbReference>